<dbReference type="GO" id="GO:0005524">
    <property type="term" value="F:ATP binding"/>
    <property type="evidence" value="ECO:0007669"/>
    <property type="project" value="UniProtKB-KW"/>
</dbReference>
<dbReference type="InterPro" id="IPR025420">
    <property type="entry name" value="DUF4143"/>
</dbReference>
<feature type="domain" description="DUF4143" evidence="2">
    <location>
        <begin position="197"/>
        <end position="355"/>
    </location>
</feature>
<reference evidence="4" key="1">
    <citation type="submission" date="2019-07" db="EMBL/GenBank/DDBJ databases">
        <title>Complete genome sequences of three Mycoplasma sp. 1220 strains.</title>
        <authorList>
            <person name="Grozner D."/>
            <person name="Forro B."/>
            <person name="Kovacs A.B."/>
            <person name="Marton S."/>
            <person name="Banyai K."/>
            <person name="Kreizinger Z."/>
            <person name="Sulyok K.M."/>
            <person name="Gyuranecz M."/>
        </authorList>
    </citation>
    <scope>NUCLEOTIDE SEQUENCE [LARGE SCALE GENOMIC DNA]</scope>
    <source>
        <strain evidence="4">MYCAV93</strain>
    </source>
</reference>
<proteinExistence type="predicted"/>
<organism evidence="3 4">
    <name type="scientific">Mycoplasma anserisalpingitidis</name>
    <dbReference type="NCBI Taxonomy" id="519450"/>
    <lineage>
        <taxon>Bacteria</taxon>
        <taxon>Bacillati</taxon>
        <taxon>Mycoplasmatota</taxon>
        <taxon>Mollicutes</taxon>
        <taxon>Mycoplasmataceae</taxon>
        <taxon>Mycoplasma</taxon>
    </lineage>
</organism>
<feature type="domain" description="AAA" evidence="1">
    <location>
        <begin position="20"/>
        <end position="150"/>
    </location>
</feature>
<sequence>MEIKRDLYLQKLIRKMNNGAIKIITGMRRVGKTYLLFTLFYEYLISIGMEESNILRISFEDYDNRHLSNEENLYKAISEKIEKDKKLYVLLDEIQVVENFEKVLISFLNNKNVDIYVTGSNAKFLSKDIITEFRGRGDQIQVYPLSFKEFTSIYDKSDINKAWNEYITYGGLPGLNNQDIRDKAKYLSDILNNTYIKDVIERNSIRSDEILDNTFLILASSIGSLTNPNNIVNTFNSKHINVHYNTISNYIIYLENSFLISRARLFDIKGRKIINSENKFYFGDIGIRNVALNFRQNDESHILENIIYNELIIRGYNVDVGRINYRNNSGDGDASLKYAEVDFVCNDFLNKVYVQVALEISNVEKMVQETNSFKRIRDSFKKIIITKHLRTHYTDEGILILNLFDFLLDEKYLLL</sequence>
<dbReference type="AlphaFoldDB" id="A0A5B8JCG2"/>
<dbReference type="PANTHER" id="PTHR33295">
    <property type="entry name" value="ATPASE"/>
    <property type="match status" value="1"/>
</dbReference>
<evidence type="ECO:0000259" key="1">
    <source>
        <dbReference type="Pfam" id="PF13173"/>
    </source>
</evidence>
<dbReference type="PANTHER" id="PTHR33295:SF18">
    <property type="entry name" value="AAA+ ATPASE DOMAIN-CONTAINING PROTEIN"/>
    <property type="match status" value="1"/>
</dbReference>
<keyword evidence="3" id="KW-0067">ATP-binding</keyword>
<dbReference type="EMBL" id="CP041663">
    <property type="protein sequence ID" value="QDY88782.1"/>
    <property type="molecule type" value="Genomic_DNA"/>
</dbReference>
<evidence type="ECO:0000313" key="3">
    <source>
        <dbReference type="EMBL" id="QDY88782.1"/>
    </source>
</evidence>
<name>A0A5B8JCG2_9MOLU</name>
<keyword evidence="3" id="KW-0547">Nucleotide-binding</keyword>
<dbReference type="InterPro" id="IPR041682">
    <property type="entry name" value="AAA_14"/>
</dbReference>
<accession>A0A5B8JCG2</accession>
<dbReference type="InterPro" id="IPR027417">
    <property type="entry name" value="P-loop_NTPase"/>
</dbReference>
<dbReference type="OrthoDB" id="9801684at2"/>
<dbReference type="Gene3D" id="3.40.50.300">
    <property type="entry name" value="P-loop containing nucleotide triphosphate hydrolases"/>
    <property type="match status" value="1"/>
</dbReference>
<protein>
    <submittedName>
        <fullName evidence="3">ATP-binding protein</fullName>
    </submittedName>
</protein>
<evidence type="ECO:0000313" key="4">
    <source>
        <dbReference type="Proteomes" id="UP000317512"/>
    </source>
</evidence>
<dbReference type="Pfam" id="PF13635">
    <property type="entry name" value="DUF4143"/>
    <property type="match status" value="1"/>
</dbReference>
<dbReference type="SUPFAM" id="SSF52540">
    <property type="entry name" value="P-loop containing nucleoside triphosphate hydrolases"/>
    <property type="match status" value="1"/>
</dbReference>
<dbReference type="Proteomes" id="UP000317512">
    <property type="component" value="Chromosome"/>
</dbReference>
<evidence type="ECO:0000259" key="2">
    <source>
        <dbReference type="Pfam" id="PF13635"/>
    </source>
</evidence>
<gene>
    <name evidence="3" type="ORF">FOY43_03695</name>
</gene>
<dbReference type="Pfam" id="PF13173">
    <property type="entry name" value="AAA_14"/>
    <property type="match status" value="1"/>
</dbReference>